<dbReference type="Proteomes" id="UP000474159">
    <property type="component" value="Unassembled WGS sequence"/>
</dbReference>
<dbReference type="PROSITE" id="PS51898">
    <property type="entry name" value="TYR_RECOMBINASE"/>
    <property type="match status" value="1"/>
</dbReference>
<dbReference type="GO" id="GO:0006310">
    <property type="term" value="P:DNA recombination"/>
    <property type="evidence" value="ECO:0007669"/>
    <property type="project" value="UniProtKB-KW"/>
</dbReference>
<keyword evidence="1" id="KW-0233">DNA recombination</keyword>
<name>A0A6L3SYD4_9HYPH</name>
<dbReference type="AlphaFoldDB" id="A0A6L3SYD4"/>
<dbReference type="InterPro" id="IPR013762">
    <property type="entry name" value="Integrase-like_cat_sf"/>
</dbReference>
<accession>A0A6L3SYD4</accession>
<evidence type="ECO:0000256" key="1">
    <source>
        <dbReference type="ARBA" id="ARBA00023172"/>
    </source>
</evidence>
<dbReference type="GO" id="GO:0015074">
    <property type="term" value="P:DNA integration"/>
    <property type="evidence" value="ECO:0007669"/>
    <property type="project" value="InterPro"/>
</dbReference>
<gene>
    <name evidence="3" type="ORF">F6X53_19900</name>
</gene>
<dbReference type="GO" id="GO:0003677">
    <property type="term" value="F:DNA binding"/>
    <property type="evidence" value="ECO:0007669"/>
    <property type="project" value="InterPro"/>
</dbReference>
<reference evidence="3 4" key="1">
    <citation type="submission" date="2019-09" db="EMBL/GenBank/DDBJ databases">
        <title>YIM 48816 draft genome.</title>
        <authorList>
            <person name="Jiang L."/>
        </authorList>
    </citation>
    <scope>NUCLEOTIDE SEQUENCE [LARGE SCALE GENOMIC DNA]</scope>
    <source>
        <strain evidence="3 4">YIM 48816</strain>
    </source>
</reference>
<evidence type="ECO:0000313" key="4">
    <source>
        <dbReference type="Proteomes" id="UP000474159"/>
    </source>
</evidence>
<evidence type="ECO:0000313" key="3">
    <source>
        <dbReference type="EMBL" id="KAB1077151.1"/>
    </source>
</evidence>
<evidence type="ECO:0000259" key="2">
    <source>
        <dbReference type="PROSITE" id="PS51898"/>
    </source>
</evidence>
<dbReference type="InterPro" id="IPR011010">
    <property type="entry name" value="DNA_brk_join_enz"/>
</dbReference>
<dbReference type="Gene3D" id="1.10.443.10">
    <property type="entry name" value="Intergrase catalytic core"/>
    <property type="match status" value="1"/>
</dbReference>
<protein>
    <submittedName>
        <fullName evidence="3">Tyrosine-type recombinase/integrase</fullName>
    </submittedName>
</protein>
<dbReference type="InterPro" id="IPR002104">
    <property type="entry name" value="Integrase_catalytic"/>
</dbReference>
<dbReference type="OrthoDB" id="7873969at2"/>
<keyword evidence="4" id="KW-1185">Reference proteome</keyword>
<comment type="caution">
    <text evidence="3">The sequence shown here is derived from an EMBL/GenBank/DDBJ whole genome shotgun (WGS) entry which is preliminary data.</text>
</comment>
<dbReference type="EMBL" id="VZZK01000023">
    <property type="protein sequence ID" value="KAB1077151.1"/>
    <property type="molecule type" value="Genomic_DNA"/>
</dbReference>
<proteinExistence type="predicted"/>
<dbReference type="Pfam" id="PF00589">
    <property type="entry name" value="Phage_integrase"/>
    <property type="match status" value="1"/>
</dbReference>
<dbReference type="RefSeq" id="WP_151001938.1">
    <property type="nucleotide sequence ID" value="NZ_BPQY01000277.1"/>
</dbReference>
<organism evidence="3 4">
    <name type="scientific">Methylobacterium soli</name>
    <dbReference type="NCBI Taxonomy" id="553447"/>
    <lineage>
        <taxon>Bacteria</taxon>
        <taxon>Pseudomonadati</taxon>
        <taxon>Pseudomonadota</taxon>
        <taxon>Alphaproteobacteria</taxon>
        <taxon>Hyphomicrobiales</taxon>
        <taxon>Methylobacteriaceae</taxon>
        <taxon>Methylobacterium</taxon>
    </lineage>
</organism>
<sequence length="225" mass="24917">MTLEVPLLPVLRAAIDACPSAHLTFLVTERGQPFTSNGFGNKMKDWCKEAGLSHCSSHGLRKAGATLAAENGATERQLMAMFGWRTSKMAELYTRKAEQKRLAGGAMHLIDFEREAGSDSVPLSPFQRAGGTFSGKIATKSMAISTIGAQERTVSFRNKIKQKQILGPRPHEPFVPPLCITVDAILRHATLRMKRGQTPIRRWRSIPKPRYVNVLRDRILSPAII</sequence>
<dbReference type="SUPFAM" id="SSF56349">
    <property type="entry name" value="DNA breaking-rejoining enzymes"/>
    <property type="match status" value="1"/>
</dbReference>
<feature type="domain" description="Tyr recombinase" evidence="2">
    <location>
        <begin position="1"/>
        <end position="107"/>
    </location>
</feature>